<proteinExistence type="predicted"/>
<dbReference type="SUPFAM" id="SSF56281">
    <property type="entry name" value="Metallo-hydrolase/oxidoreductase"/>
    <property type="match status" value="1"/>
</dbReference>
<dbReference type="PANTHER" id="PTHR46018:SF2">
    <property type="entry name" value="ZINC PHOSPHODIESTERASE ELAC PROTEIN 1"/>
    <property type="match status" value="1"/>
</dbReference>
<feature type="domain" description="Metallo-beta-lactamase" evidence="1">
    <location>
        <begin position="22"/>
        <end position="213"/>
    </location>
</feature>
<accession>E6SMX7</accession>
<dbReference type="OrthoDB" id="9794898at2"/>
<dbReference type="PANTHER" id="PTHR46018">
    <property type="entry name" value="ZINC PHOSPHODIESTERASE ELAC PROTEIN 1"/>
    <property type="match status" value="1"/>
</dbReference>
<keyword evidence="3" id="KW-1185">Reference proteome</keyword>
<protein>
    <recommendedName>
        <fullName evidence="1">Metallo-beta-lactamase domain-containing protein</fullName>
    </recommendedName>
</protein>
<dbReference type="Gene3D" id="3.60.15.10">
    <property type="entry name" value="Ribonuclease Z/Hydroxyacylglutathione hydrolase-like"/>
    <property type="match status" value="1"/>
</dbReference>
<dbReference type="eggNOG" id="COG1234">
    <property type="taxonomic scope" value="Bacteria"/>
</dbReference>
<dbReference type="AlphaFoldDB" id="E6SMX7"/>
<reference key="1">
    <citation type="submission" date="2010-11" db="EMBL/GenBank/DDBJ databases">
        <title>The complete genome of Bacteroides helcogenes P 36-108.</title>
        <authorList>
            <consortium name="US DOE Joint Genome Institute (JGI-PGF)"/>
            <person name="Lucas S."/>
            <person name="Copeland A."/>
            <person name="Lapidus A."/>
            <person name="Bruce D."/>
            <person name="Goodwin L."/>
            <person name="Pitluck S."/>
            <person name="Kyrpides N."/>
            <person name="Mavromatis K."/>
            <person name="Ivanova N."/>
            <person name="Zeytun A."/>
            <person name="Brettin T."/>
            <person name="Detter J.C."/>
            <person name="Tapia R."/>
            <person name="Han C."/>
            <person name="Land M."/>
            <person name="Hauser L."/>
            <person name="Markowitz V."/>
            <person name="Cheng J.-F."/>
            <person name="Hugenholtz P."/>
            <person name="Woyke T."/>
            <person name="Wu D."/>
            <person name="Gronow S."/>
            <person name="Wellnitz S."/>
            <person name="Brambilla E."/>
            <person name="Klenk H.-P."/>
            <person name="Eisen J.A."/>
        </authorList>
    </citation>
    <scope>NUCLEOTIDE SEQUENCE</scope>
    <source>
        <strain>P 36-108</strain>
    </source>
</reference>
<gene>
    <name evidence="2" type="ordered locus">Bache_0670</name>
</gene>
<reference evidence="2 3" key="2">
    <citation type="journal article" date="2011" name="Stand. Genomic Sci.">
        <title>Complete genome sequence of Bacteroides helcogenes type strain (P 36-108).</title>
        <authorList>
            <person name="Pati A."/>
            <person name="Gronow S."/>
            <person name="Zeytun A."/>
            <person name="Lapidus A."/>
            <person name="Nolan M."/>
            <person name="Hammon N."/>
            <person name="Deshpande S."/>
            <person name="Cheng J.F."/>
            <person name="Tapia R."/>
            <person name="Han C."/>
            <person name="Goodwin L."/>
            <person name="Pitluck S."/>
            <person name="Liolios K."/>
            <person name="Pagani I."/>
            <person name="Ivanova N."/>
            <person name="Mavromatis K."/>
            <person name="Chen A."/>
            <person name="Palaniappan K."/>
            <person name="Land M."/>
            <person name="Hauser L."/>
            <person name="Chang Y.J."/>
            <person name="Jeffries C.D."/>
            <person name="Detter J.C."/>
            <person name="Brambilla E."/>
            <person name="Rohde M."/>
            <person name="Goker M."/>
            <person name="Woyke T."/>
            <person name="Bristow J."/>
            <person name="Eisen J.A."/>
            <person name="Markowitz V."/>
            <person name="Hugenholtz P."/>
            <person name="Kyrpides N.C."/>
            <person name="Klenk H.P."/>
            <person name="Lucas S."/>
        </authorList>
    </citation>
    <scope>NUCLEOTIDE SEQUENCE [LARGE SCALE GENOMIC DNA]</scope>
    <source>
        <strain evidence="3">ATCC 35417 / DSM 20613 / JCM 6297 / CCUG 15421 / P 36-108</strain>
    </source>
</reference>
<name>E6SMX7_BACT6</name>
<dbReference type="GO" id="GO:0042781">
    <property type="term" value="F:3'-tRNA processing endoribonuclease activity"/>
    <property type="evidence" value="ECO:0007669"/>
    <property type="project" value="TreeGrafter"/>
</dbReference>
<dbReference type="PATRIC" id="fig|693979.3.peg.714"/>
<dbReference type="STRING" id="693979.Bache_0670"/>
<dbReference type="Pfam" id="PF23023">
    <property type="entry name" value="Anti-Pycsar_Apyc1"/>
    <property type="match status" value="1"/>
</dbReference>
<dbReference type="KEGG" id="bhl:Bache_0670"/>
<dbReference type="InterPro" id="IPR001279">
    <property type="entry name" value="Metallo-B-lactamas"/>
</dbReference>
<dbReference type="HOGENOM" id="CLU_1044874_0_0_10"/>
<dbReference type="Proteomes" id="UP000008630">
    <property type="component" value="Chromosome"/>
</dbReference>
<evidence type="ECO:0000259" key="1">
    <source>
        <dbReference type="SMART" id="SM00849"/>
    </source>
</evidence>
<evidence type="ECO:0000313" key="3">
    <source>
        <dbReference type="Proteomes" id="UP000008630"/>
    </source>
</evidence>
<dbReference type="RefSeq" id="WP_013546308.1">
    <property type="nucleotide sequence ID" value="NC_014933.1"/>
</dbReference>
<dbReference type="EMBL" id="CP002352">
    <property type="protein sequence ID" value="ADV42693.1"/>
    <property type="molecule type" value="Genomic_DNA"/>
</dbReference>
<sequence>MEEPKTELIMLGTGNATVARCYNTCFALRTAKSLLLVDAGGGNGILNQLEKADVALDEIHHLFITHAHTDHILGAVWVVRMIAQRINAGKYAGKLRVYGHDKALQVLDWICRMTLPGKIVARLGKDIELHELNDGDTFEVGDLHLQCFDIASTKEKQYGFRALLPDGSSLVCLGDEPYNELNRRYAEDADWMLCEAFCLYKDRELFKPYEKHHSTAMDAGRLAQQLRVKNLVLYHTEDKTLATRKQQYTEEASAGFAGKVYVPDDLEKIMLSAPALYL</sequence>
<dbReference type="InterPro" id="IPR036866">
    <property type="entry name" value="RibonucZ/Hydroxyglut_hydro"/>
</dbReference>
<evidence type="ECO:0000313" key="2">
    <source>
        <dbReference type="EMBL" id="ADV42693.1"/>
    </source>
</evidence>
<organism evidence="2 3">
    <name type="scientific">Bacteroides helcogenes (strain ATCC 35417 / DSM 20613 / JCM 6297 / CCUG 15421 / P 36-108)</name>
    <dbReference type="NCBI Taxonomy" id="693979"/>
    <lineage>
        <taxon>Bacteria</taxon>
        <taxon>Pseudomonadati</taxon>
        <taxon>Bacteroidota</taxon>
        <taxon>Bacteroidia</taxon>
        <taxon>Bacteroidales</taxon>
        <taxon>Bacteroidaceae</taxon>
        <taxon>Bacteroides</taxon>
    </lineage>
</organism>
<dbReference type="SMART" id="SM00849">
    <property type="entry name" value="Lactamase_B"/>
    <property type="match status" value="1"/>
</dbReference>